<keyword evidence="11 14" id="KW-0472">Membrane</keyword>
<evidence type="ECO:0000256" key="14">
    <source>
        <dbReference type="PROSITE-ProRule" id="PRU01360"/>
    </source>
</evidence>
<evidence type="ECO:0000256" key="7">
    <source>
        <dbReference type="ARBA" id="ARBA00022729"/>
    </source>
</evidence>
<dbReference type="InterPro" id="IPR036942">
    <property type="entry name" value="Beta-barrel_TonB_sf"/>
</dbReference>
<protein>
    <submittedName>
        <fullName evidence="19">TonB-dependent siderophore receptor</fullName>
    </submittedName>
</protein>
<evidence type="ECO:0000256" key="8">
    <source>
        <dbReference type="ARBA" id="ARBA00023004"/>
    </source>
</evidence>
<keyword evidence="10 15" id="KW-0798">TonB box</keyword>
<evidence type="ECO:0000256" key="13">
    <source>
        <dbReference type="ARBA" id="ARBA00023237"/>
    </source>
</evidence>
<sequence>MGPTTTTPSRSTTRRLLASLSCGAVLLAPTFALAQDDVIELAPVVVEGHENETEAGTGVNTEAAQQMEDRRSIVAQDTAVGTKTDTPILEVPASVSVVTQRELEQRAVDNLDQALAYTSGVATRIYGTDNRYDFYLIRGFYQTATGSYRDGLPMRIPGFVGSRVEPFGMSRIEVLKGSTSTLFGLNAPGGLVNAVTKVPLPQKFGEIYMSLGDHLAEGGADFGGPIDAEGQWLYRFTIKGQDGINGISEANDDRIYVAPAITWQPTDMTALTVLADYNWRAGSPAYGIPRGSDIDIDTFLGEPSFDTFDTKEWNVGYQFRHEFDNGLQFRQNLRYTDLDLTYETVYGAQIDPTLPRSLYAVYGDTQRFVVDNQLQYDRSWRFLDSRTLAGLEYYYDEANEYRIYSTAPGIDIHNPVYCGPACLTPLPAGYNWDYRSSALGIYAQEEVTLYDKLILTLGGRYDNVRSWVKYPDYALAYDSSDDAWTGRAGVTYMLRDDLAVYANYSESFQPVSADVGLAGPAKPQEGTQYEVGVKYRPDFLGNALFTLAAFDITQTNVPYYINATTQAQVGEIRVRGVEFEGKFALNDRLNATLAYSYWDPEILEDGISGNVGNQPQNVPNHIGSAWVDYTIPGHWQFNDLTIGAGIRYIGPTYADNANTIKLNDRFFVDAALSYKLIENGTFQINVTNLFNEREVVNVDTYTNTDYYNDGRLIKATFKYTW</sequence>
<keyword evidence="7 16" id="KW-0732">Signal</keyword>
<dbReference type="InterPro" id="IPR010105">
    <property type="entry name" value="TonB_sidphr_rcpt"/>
</dbReference>
<evidence type="ECO:0000256" key="11">
    <source>
        <dbReference type="ARBA" id="ARBA00023136"/>
    </source>
</evidence>
<comment type="caution">
    <text evidence="19">The sequence shown here is derived from an EMBL/GenBank/DDBJ whole genome shotgun (WGS) entry which is preliminary data.</text>
</comment>
<dbReference type="GO" id="GO:0009279">
    <property type="term" value="C:cell outer membrane"/>
    <property type="evidence" value="ECO:0007669"/>
    <property type="project" value="UniProtKB-SubCell"/>
</dbReference>
<dbReference type="GO" id="GO:0015891">
    <property type="term" value="P:siderophore transport"/>
    <property type="evidence" value="ECO:0007669"/>
    <property type="project" value="InterPro"/>
</dbReference>
<dbReference type="InterPro" id="IPR000531">
    <property type="entry name" value="Beta-barrel_TonB"/>
</dbReference>
<dbReference type="InterPro" id="IPR037066">
    <property type="entry name" value="Plug_dom_sf"/>
</dbReference>
<evidence type="ECO:0000256" key="10">
    <source>
        <dbReference type="ARBA" id="ARBA00023077"/>
    </source>
</evidence>
<dbReference type="Pfam" id="PF00593">
    <property type="entry name" value="TonB_dep_Rec_b-barrel"/>
    <property type="match status" value="1"/>
</dbReference>
<comment type="subcellular location">
    <subcellularLocation>
        <location evidence="1 14">Cell outer membrane</location>
        <topology evidence="1 14">Multi-pass membrane protein</topology>
    </subcellularLocation>
</comment>
<evidence type="ECO:0000256" key="2">
    <source>
        <dbReference type="ARBA" id="ARBA00009810"/>
    </source>
</evidence>
<dbReference type="CDD" id="cd01347">
    <property type="entry name" value="ligand_gated_channel"/>
    <property type="match status" value="1"/>
</dbReference>
<keyword evidence="13 14" id="KW-0998">Cell outer membrane</keyword>
<dbReference type="AlphaFoldDB" id="A0A934ITZ5"/>
<keyword evidence="8" id="KW-0408">Iron</keyword>
<comment type="similarity">
    <text evidence="2 14 15">Belongs to the TonB-dependent receptor family.</text>
</comment>
<keyword evidence="6 14" id="KW-0812">Transmembrane</keyword>
<keyword evidence="12 19" id="KW-0675">Receptor</keyword>
<feature type="signal peptide" evidence="16">
    <location>
        <begin position="1"/>
        <end position="34"/>
    </location>
</feature>
<evidence type="ECO:0000256" key="6">
    <source>
        <dbReference type="ARBA" id="ARBA00022692"/>
    </source>
</evidence>
<evidence type="ECO:0000256" key="5">
    <source>
        <dbReference type="ARBA" id="ARBA00022496"/>
    </source>
</evidence>
<keyword evidence="9" id="KW-0406">Ion transport</keyword>
<evidence type="ECO:0000256" key="4">
    <source>
        <dbReference type="ARBA" id="ARBA00022452"/>
    </source>
</evidence>
<dbReference type="Gene3D" id="2.40.170.20">
    <property type="entry name" value="TonB-dependent receptor, beta-barrel domain"/>
    <property type="match status" value="1"/>
</dbReference>
<evidence type="ECO:0000256" key="12">
    <source>
        <dbReference type="ARBA" id="ARBA00023170"/>
    </source>
</evidence>
<dbReference type="GO" id="GO:0015344">
    <property type="term" value="F:siderophore uptake transmembrane transporter activity"/>
    <property type="evidence" value="ECO:0007669"/>
    <property type="project" value="TreeGrafter"/>
</dbReference>
<dbReference type="Gene3D" id="2.170.130.10">
    <property type="entry name" value="TonB-dependent receptor, plug domain"/>
    <property type="match status" value="1"/>
</dbReference>
<reference evidence="19" key="1">
    <citation type="submission" date="2020-12" db="EMBL/GenBank/DDBJ databases">
        <title>Bacterial taxonomy.</title>
        <authorList>
            <person name="Pan X."/>
        </authorList>
    </citation>
    <scope>NUCLEOTIDE SEQUENCE</scope>
    <source>
        <strain evidence="19">B2012</strain>
    </source>
</reference>
<evidence type="ECO:0000256" key="1">
    <source>
        <dbReference type="ARBA" id="ARBA00004571"/>
    </source>
</evidence>
<dbReference type="SUPFAM" id="SSF56935">
    <property type="entry name" value="Porins"/>
    <property type="match status" value="1"/>
</dbReference>
<dbReference type="InterPro" id="IPR039426">
    <property type="entry name" value="TonB-dep_rcpt-like"/>
</dbReference>
<keyword evidence="4 14" id="KW-1134">Transmembrane beta strand</keyword>
<feature type="chain" id="PRO_5038001869" evidence="16">
    <location>
        <begin position="35"/>
        <end position="721"/>
    </location>
</feature>
<keyword evidence="5" id="KW-0410">Iron transport</keyword>
<dbReference type="NCBIfam" id="TIGR01783">
    <property type="entry name" value="TonB-siderophor"/>
    <property type="match status" value="1"/>
</dbReference>
<evidence type="ECO:0000256" key="15">
    <source>
        <dbReference type="RuleBase" id="RU003357"/>
    </source>
</evidence>
<dbReference type="PROSITE" id="PS52016">
    <property type="entry name" value="TONB_DEPENDENT_REC_3"/>
    <property type="match status" value="1"/>
</dbReference>
<dbReference type="EMBL" id="JAEKJA010000036">
    <property type="protein sequence ID" value="MBJ3778715.1"/>
    <property type="molecule type" value="Genomic_DNA"/>
</dbReference>
<evidence type="ECO:0000259" key="18">
    <source>
        <dbReference type="Pfam" id="PF07715"/>
    </source>
</evidence>
<evidence type="ECO:0000313" key="19">
    <source>
        <dbReference type="EMBL" id="MBJ3778715.1"/>
    </source>
</evidence>
<dbReference type="PANTHER" id="PTHR32552:SF68">
    <property type="entry name" value="FERRICHROME OUTER MEMBRANE TRANSPORTER_PHAGE RECEPTOR"/>
    <property type="match status" value="1"/>
</dbReference>
<dbReference type="RefSeq" id="WP_198884617.1">
    <property type="nucleotide sequence ID" value="NZ_JAEKJA010000036.1"/>
</dbReference>
<feature type="domain" description="TonB-dependent receptor-like beta-barrel" evidence="17">
    <location>
        <begin position="275"/>
        <end position="689"/>
    </location>
</feature>
<name>A0A934ITZ5_9HYPH</name>
<organism evidence="19 20">
    <name type="scientific">Acuticoccus mangrovi</name>
    <dbReference type="NCBI Taxonomy" id="2796142"/>
    <lineage>
        <taxon>Bacteria</taxon>
        <taxon>Pseudomonadati</taxon>
        <taxon>Pseudomonadota</taxon>
        <taxon>Alphaproteobacteria</taxon>
        <taxon>Hyphomicrobiales</taxon>
        <taxon>Amorphaceae</taxon>
        <taxon>Acuticoccus</taxon>
    </lineage>
</organism>
<dbReference type="Pfam" id="PF07715">
    <property type="entry name" value="Plug"/>
    <property type="match status" value="1"/>
</dbReference>
<accession>A0A934ITZ5</accession>
<gene>
    <name evidence="19" type="ORF">JCR33_23650</name>
</gene>
<feature type="domain" description="TonB-dependent receptor plug" evidence="18">
    <location>
        <begin position="89"/>
        <end position="190"/>
    </location>
</feature>
<evidence type="ECO:0000259" key="17">
    <source>
        <dbReference type="Pfam" id="PF00593"/>
    </source>
</evidence>
<dbReference type="GO" id="GO:0038023">
    <property type="term" value="F:signaling receptor activity"/>
    <property type="evidence" value="ECO:0007669"/>
    <property type="project" value="InterPro"/>
</dbReference>
<proteinExistence type="inferred from homology"/>
<keyword evidence="3 14" id="KW-0813">Transport</keyword>
<dbReference type="PANTHER" id="PTHR32552">
    <property type="entry name" value="FERRICHROME IRON RECEPTOR-RELATED"/>
    <property type="match status" value="1"/>
</dbReference>
<keyword evidence="20" id="KW-1185">Reference proteome</keyword>
<dbReference type="Proteomes" id="UP000609531">
    <property type="component" value="Unassembled WGS sequence"/>
</dbReference>
<evidence type="ECO:0000256" key="9">
    <source>
        <dbReference type="ARBA" id="ARBA00023065"/>
    </source>
</evidence>
<dbReference type="InterPro" id="IPR012910">
    <property type="entry name" value="Plug_dom"/>
</dbReference>
<evidence type="ECO:0000313" key="20">
    <source>
        <dbReference type="Proteomes" id="UP000609531"/>
    </source>
</evidence>
<evidence type="ECO:0000256" key="16">
    <source>
        <dbReference type="SAM" id="SignalP"/>
    </source>
</evidence>
<evidence type="ECO:0000256" key="3">
    <source>
        <dbReference type="ARBA" id="ARBA00022448"/>
    </source>
</evidence>